<dbReference type="InterPro" id="IPR011006">
    <property type="entry name" value="CheY-like_superfamily"/>
</dbReference>
<dbReference type="InterPro" id="IPR035965">
    <property type="entry name" value="PAS-like_dom_sf"/>
</dbReference>
<dbReference type="CDD" id="cd01949">
    <property type="entry name" value="GGDEF"/>
    <property type="match status" value="1"/>
</dbReference>
<dbReference type="InterPro" id="IPR000014">
    <property type="entry name" value="PAS"/>
</dbReference>
<dbReference type="GO" id="GO:0000160">
    <property type="term" value="P:phosphorelay signal transduction system"/>
    <property type="evidence" value="ECO:0007669"/>
    <property type="project" value="InterPro"/>
</dbReference>
<dbReference type="InterPro" id="IPR029787">
    <property type="entry name" value="Nucleotide_cyclase"/>
</dbReference>
<sequence>MTDKGTILIVDDTLASLRLLADTLKQEGYRVHAAASGELALRSAEAAPPDLVLLDVRMPGIDGFETCRRLKANPLTCNIPLIFLSAVTESDDKVKGFDLGAVDFLSKPFDRNELLARVATHLKLYQLSSRLESLVEQRTLALGESEERFRSMIEQAPEAIFLFDVELNHFVEVNRKALQLTGRSRQELLAGDIESLYGDLPQPDGLPASQTISVNHSAALAGQEVVFERVLRHADGHGVVCEMRLVMLPGKEHRLLRASFVDISARRAAEARINYLAHHDMLTGLANQYSLQQQLQQRMASAQLSRALLAVLVLDLDAFKLINEVRGHQVGDRLLAEVARRIETTLSGQGVAARQGGDEFIILLDGLPTKEHAAAITQQILQVLAAPYLIDGGEIMTSASIGVCLFPDDGEDHLELISKADMAMYQAKSQGGQRYAFFDESLKQQLFNRVQVEADLRTAIKENQFILYYQPQVSLAEGRVTGLEALIRWQHPEKGLIPPNAFIPIAEQTGLITTLDTWSLREACRQLKEWQSAGLADVTVSVNLSAQQFQDSELLSLVATTLSETGLSPEYLDLEITESCAMSSPACAITIMQALTELGVSISIDDFGTGYSSLAYLKQFPIETLKIDRSFVMNIESDDKVASLCDSIAHLAHRLGLRVVAEGVETEEQLKFLVSAACDIVQGYFFSKPLSVANVLPFASNFFWEQVEQPVTYFELDNK</sequence>
<dbReference type="Proteomes" id="UP000581189">
    <property type="component" value="Unassembled WGS sequence"/>
</dbReference>
<keyword evidence="2" id="KW-0973">c-di-GMP</keyword>
<dbReference type="PROSITE" id="PS50112">
    <property type="entry name" value="PAS"/>
    <property type="match status" value="1"/>
</dbReference>
<dbReference type="GO" id="GO:0071111">
    <property type="term" value="F:cyclic-guanylate-specific phosphodiesterase activity"/>
    <property type="evidence" value="ECO:0007669"/>
    <property type="project" value="UniProtKB-EC"/>
</dbReference>
<dbReference type="Pfam" id="PF00990">
    <property type="entry name" value="GGDEF"/>
    <property type="match status" value="1"/>
</dbReference>
<dbReference type="CDD" id="cd01948">
    <property type="entry name" value="EAL"/>
    <property type="match status" value="1"/>
</dbReference>
<dbReference type="EC" id="3.1.4.52" evidence="1"/>
<keyword evidence="9" id="KW-1185">Reference proteome</keyword>
<feature type="modified residue" description="4-aspartylphosphate" evidence="3">
    <location>
        <position position="55"/>
    </location>
</feature>
<evidence type="ECO:0000256" key="2">
    <source>
        <dbReference type="ARBA" id="ARBA00022636"/>
    </source>
</evidence>
<evidence type="ECO:0000259" key="5">
    <source>
        <dbReference type="PROSITE" id="PS50112"/>
    </source>
</evidence>
<feature type="domain" description="GGDEF" evidence="7">
    <location>
        <begin position="307"/>
        <end position="440"/>
    </location>
</feature>
<dbReference type="SMART" id="SM00091">
    <property type="entry name" value="PAS"/>
    <property type="match status" value="1"/>
</dbReference>
<dbReference type="Pfam" id="PF13188">
    <property type="entry name" value="PAS_8"/>
    <property type="match status" value="1"/>
</dbReference>
<feature type="domain" description="PAS" evidence="5">
    <location>
        <begin position="145"/>
        <end position="204"/>
    </location>
</feature>
<dbReference type="SUPFAM" id="SSF55785">
    <property type="entry name" value="PYP-like sensor domain (PAS domain)"/>
    <property type="match status" value="1"/>
</dbReference>
<dbReference type="NCBIfam" id="TIGR00229">
    <property type="entry name" value="sensory_box"/>
    <property type="match status" value="1"/>
</dbReference>
<dbReference type="InterPro" id="IPR000160">
    <property type="entry name" value="GGDEF_dom"/>
</dbReference>
<dbReference type="CDD" id="cd19920">
    <property type="entry name" value="REC_PA4781-like"/>
    <property type="match status" value="1"/>
</dbReference>
<dbReference type="Pfam" id="PF00563">
    <property type="entry name" value="EAL"/>
    <property type="match status" value="1"/>
</dbReference>
<dbReference type="PROSITE" id="PS50110">
    <property type="entry name" value="RESPONSE_REGULATORY"/>
    <property type="match status" value="1"/>
</dbReference>
<dbReference type="Gene3D" id="3.30.70.270">
    <property type="match status" value="1"/>
</dbReference>
<proteinExistence type="predicted"/>
<organism evidence="8 9">
    <name type="scientific">Aquipseudomonas guryensis</name>
    <dbReference type="NCBI Taxonomy" id="2759165"/>
    <lineage>
        <taxon>Bacteria</taxon>
        <taxon>Pseudomonadati</taxon>
        <taxon>Pseudomonadota</taxon>
        <taxon>Gammaproteobacteria</taxon>
        <taxon>Pseudomonadales</taxon>
        <taxon>Pseudomonadaceae</taxon>
        <taxon>Aquipseudomonas</taxon>
    </lineage>
</organism>
<keyword evidence="3" id="KW-0597">Phosphoprotein</keyword>
<dbReference type="Pfam" id="PF00072">
    <property type="entry name" value="Response_reg"/>
    <property type="match status" value="1"/>
</dbReference>
<dbReference type="Gene3D" id="3.40.50.2300">
    <property type="match status" value="1"/>
</dbReference>
<evidence type="ECO:0000256" key="3">
    <source>
        <dbReference type="PROSITE-ProRule" id="PRU00169"/>
    </source>
</evidence>
<evidence type="ECO:0000313" key="8">
    <source>
        <dbReference type="EMBL" id="MBB1520860.1"/>
    </source>
</evidence>
<dbReference type="NCBIfam" id="TIGR00254">
    <property type="entry name" value="GGDEF"/>
    <property type="match status" value="1"/>
</dbReference>
<dbReference type="RefSeq" id="WP_182834801.1">
    <property type="nucleotide sequence ID" value="NZ_JACJFN010000004.1"/>
</dbReference>
<dbReference type="SMART" id="SM00052">
    <property type="entry name" value="EAL"/>
    <property type="match status" value="1"/>
</dbReference>
<dbReference type="CDD" id="cd00130">
    <property type="entry name" value="PAS"/>
    <property type="match status" value="1"/>
</dbReference>
<dbReference type="SUPFAM" id="SSF55073">
    <property type="entry name" value="Nucleotide cyclase"/>
    <property type="match status" value="1"/>
</dbReference>
<dbReference type="PROSITE" id="PS50883">
    <property type="entry name" value="EAL"/>
    <property type="match status" value="1"/>
</dbReference>
<dbReference type="InterPro" id="IPR001789">
    <property type="entry name" value="Sig_transdc_resp-reg_receiver"/>
</dbReference>
<dbReference type="InterPro" id="IPR035919">
    <property type="entry name" value="EAL_sf"/>
</dbReference>
<dbReference type="SUPFAM" id="SSF141868">
    <property type="entry name" value="EAL domain-like"/>
    <property type="match status" value="1"/>
</dbReference>
<gene>
    <name evidence="8" type="ORF">H3H45_16560</name>
</gene>
<dbReference type="Gene3D" id="3.30.450.20">
    <property type="entry name" value="PAS domain"/>
    <property type="match status" value="1"/>
</dbReference>
<dbReference type="InterPro" id="IPR043128">
    <property type="entry name" value="Rev_trsase/Diguanyl_cyclase"/>
</dbReference>
<comment type="caution">
    <text evidence="8">The sequence shown here is derived from an EMBL/GenBank/DDBJ whole genome shotgun (WGS) entry which is preliminary data.</text>
</comment>
<dbReference type="InterPro" id="IPR052155">
    <property type="entry name" value="Biofilm_reg_signaling"/>
</dbReference>
<evidence type="ECO:0000259" key="4">
    <source>
        <dbReference type="PROSITE" id="PS50110"/>
    </source>
</evidence>
<dbReference type="SMART" id="SM00448">
    <property type="entry name" value="REC"/>
    <property type="match status" value="1"/>
</dbReference>
<dbReference type="SUPFAM" id="SSF52172">
    <property type="entry name" value="CheY-like"/>
    <property type="match status" value="1"/>
</dbReference>
<evidence type="ECO:0000256" key="1">
    <source>
        <dbReference type="ARBA" id="ARBA00012282"/>
    </source>
</evidence>
<dbReference type="FunFam" id="3.20.20.450:FF:000001">
    <property type="entry name" value="Cyclic di-GMP phosphodiesterase yahA"/>
    <property type="match status" value="1"/>
</dbReference>
<dbReference type="PANTHER" id="PTHR44757">
    <property type="entry name" value="DIGUANYLATE CYCLASE DGCP"/>
    <property type="match status" value="1"/>
</dbReference>
<protein>
    <recommendedName>
        <fullName evidence="1">cyclic-guanylate-specific phosphodiesterase</fullName>
        <ecNumber evidence="1">3.1.4.52</ecNumber>
    </recommendedName>
</protein>
<dbReference type="AlphaFoldDB" id="A0A7W4DE12"/>
<evidence type="ECO:0000259" key="6">
    <source>
        <dbReference type="PROSITE" id="PS50883"/>
    </source>
</evidence>
<dbReference type="PROSITE" id="PS50887">
    <property type="entry name" value="GGDEF"/>
    <property type="match status" value="1"/>
</dbReference>
<reference evidence="8 9" key="1">
    <citation type="submission" date="2020-08" db="EMBL/GenBank/DDBJ databases">
        <authorList>
            <person name="Kim C.M."/>
        </authorList>
    </citation>
    <scope>NUCLEOTIDE SEQUENCE [LARGE SCALE GENOMIC DNA]</scope>
    <source>
        <strain evidence="8 9">SR9</strain>
    </source>
</reference>
<evidence type="ECO:0000259" key="7">
    <source>
        <dbReference type="PROSITE" id="PS50887"/>
    </source>
</evidence>
<dbReference type="PANTHER" id="PTHR44757:SF2">
    <property type="entry name" value="BIOFILM ARCHITECTURE MAINTENANCE PROTEIN MBAA"/>
    <property type="match status" value="1"/>
</dbReference>
<dbReference type="Gene3D" id="3.20.20.450">
    <property type="entry name" value="EAL domain"/>
    <property type="match status" value="1"/>
</dbReference>
<evidence type="ECO:0000313" key="9">
    <source>
        <dbReference type="Proteomes" id="UP000581189"/>
    </source>
</evidence>
<accession>A0A7W4DE12</accession>
<name>A0A7W4DE12_9GAMM</name>
<dbReference type="InterPro" id="IPR001633">
    <property type="entry name" value="EAL_dom"/>
</dbReference>
<feature type="domain" description="Response regulatory" evidence="4">
    <location>
        <begin position="6"/>
        <end position="122"/>
    </location>
</feature>
<feature type="domain" description="EAL" evidence="6">
    <location>
        <begin position="449"/>
        <end position="703"/>
    </location>
</feature>
<dbReference type="EMBL" id="JACJFN010000004">
    <property type="protein sequence ID" value="MBB1520860.1"/>
    <property type="molecule type" value="Genomic_DNA"/>
</dbReference>
<dbReference type="SMART" id="SM00267">
    <property type="entry name" value="GGDEF"/>
    <property type="match status" value="1"/>
</dbReference>